<evidence type="ECO:0000259" key="2">
    <source>
        <dbReference type="Pfam" id="PF00296"/>
    </source>
</evidence>
<proteinExistence type="predicted"/>
<gene>
    <name evidence="3" type="ORF">GL263_08095</name>
</gene>
<dbReference type="Proteomes" id="UP000766698">
    <property type="component" value="Unassembled WGS sequence"/>
</dbReference>
<dbReference type="EC" id="1.-.-.-" evidence="3"/>
<dbReference type="Pfam" id="PF00296">
    <property type="entry name" value="Bac_luciferase"/>
    <property type="match status" value="1"/>
</dbReference>
<dbReference type="Gene3D" id="3.20.20.30">
    <property type="entry name" value="Luciferase-like domain"/>
    <property type="match status" value="1"/>
</dbReference>
<dbReference type="NCBIfam" id="TIGR03885">
    <property type="entry name" value="flavin_revert"/>
    <property type="match status" value="1"/>
</dbReference>
<dbReference type="NCBIfam" id="TIGR03557">
    <property type="entry name" value="F420_G6P_family"/>
    <property type="match status" value="1"/>
</dbReference>
<dbReference type="EMBL" id="WMLF01000079">
    <property type="protein sequence ID" value="MBB1243521.1"/>
    <property type="molecule type" value="Genomic_DNA"/>
</dbReference>
<dbReference type="PANTHER" id="PTHR43244">
    <property type="match status" value="1"/>
</dbReference>
<dbReference type="GO" id="GO:0016491">
    <property type="term" value="F:oxidoreductase activity"/>
    <property type="evidence" value="ECO:0007669"/>
    <property type="project" value="UniProtKB-KW"/>
</dbReference>
<reference evidence="4" key="1">
    <citation type="journal article" date="2020" name="Syst. Appl. Microbiol.">
        <title>Streptomyces alkaliterrae sp. nov., isolated from an alkaline soil, and emended descriptions of Streptomyces alkaliphilus, Streptomyces calidiresistens and Streptomyces durbertensis.</title>
        <authorList>
            <person name="Swiecimska M."/>
            <person name="Golinska P."/>
            <person name="Nouioui I."/>
            <person name="Wypij M."/>
            <person name="Rai M."/>
            <person name="Sangal V."/>
            <person name="Goodfellow M."/>
        </authorList>
    </citation>
    <scope>NUCLEOTIDE SEQUENCE [LARGE SCALE GENOMIC DNA]</scope>
    <source>
        <strain evidence="4">DSM 104538</strain>
    </source>
</reference>
<dbReference type="InterPro" id="IPR023907">
    <property type="entry name" value="Non-F420_Flavin_OxRdtase"/>
</dbReference>
<protein>
    <submittedName>
        <fullName evidence="3">TIGR03885 family FMN-dependent LLM class oxidoreductase</fullName>
        <ecNumber evidence="3">1.-.-.-</ecNumber>
    </submittedName>
</protein>
<dbReference type="InterPro" id="IPR050564">
    <property type="entry name" value="F420-G6PD/mer"/>
</dbReference>
<organism evidence="3 4">
    <name type="scientific">Streptomyces durbertensis</name>
    <dbReference type="NCBI Taxonomy" id="2448886"/>
    <lineage>
        <taxon>Bacteria</taxon>
        <taxon>Bacillati</taxon>
        <taxon>Actinomycetota</taxon>
        <taxon>Actinomycetes</taxon>
        <taxon>Kitasatosporales</taxon>
        <taxon>Streptomycetaceae</taxon>
        <taxon>Streptomyces</taxon>
    </lineage>
</organism>
<dbReference type="CDD" id="cd01097">
    <property type="entry name" value="Tetrahydromethanopterin_reductase"/>
    <property type="match status" value="1"/>
</dbReference>
<accession>A0ABR6EDW9</accession>
<evidence type="ECO:0000256" key="1">
    <source>
        <dbReference type="ARBA" id="ARBA00023002"/>
    </source>
</evidence>
<dbReference type="InterPro" id="IPR011251">
    <property type="entry name" value="Luciferase-like_dom"/>
</dbReference>
<keyword evidence="1 3" id="KW-0560">Oxidoreductase</keyword>
<evidence type="ECO:0000313" key="4">
    <source>
        <dbReference type="Proteomes" id="UP000766698"/>
    </source>
</evidence>
<dbReference type="SUPFAM" id="SSF51679">
    <property type="entry name" value="Bacterial luciferase-like"/>
    <property type="match status" value="1"/>
</dbReference>
<dbReference type="InterPro" id="IPR036661">
    <property type="entry name" value="Luciferase-like_sf"/>
</dbReference>
<name>A0ABR6EDW9_9ACTN</name>
<keyword evidence="4" id="KW-1185">Reference proteome</keyword>
<dbReference type="PANTHER" id="PTHR43244:SF1">
    <property type="entry name" value="5,10-METHYLENETETRAHYDROMETHANOPTERIN REDUCTASE"/>
    <property type="match status" value="1"/>
</dbReference>
<evidence type="ECO:0000313" key="3">
    <source>
        <dbReference type="EMBL" id="MBB1243521.1"/>
    </source>
</evidence>
<comment type="caution">
    <text evidence="3">The sequence shown here is derived from an EMBL/GenBank/DDBJ whole genome shotgun (WGS) entry which is preliminary data.</text>
</comment>
<dbReference type="InterPro" id="IPR019945">
    <property type="entry name" value="F420_G6P_DH-rel"/>
</dbReference>
<dbReference type="RefSeq" id="WP_182854904.1">
    <property type="nucleotide sequence ID" value="NZ_WMLF01000079.1"/>
</dbReference>
<feature type="domain" description="Luciferase-like" evidence="2">
    <location>
        <begin position="10"/>
        <end position="291"/>
    </location>
</feature>
<sequence length="319" mass="34697">MTRYGFHASHEQYPPGALLEALRAAEDAGFESGMCSDHFAPWSSRQGESGYAWSWLGSALEATSLPMGVVTAPGQRYHPAIVAQAAATLASMYPGRFWAALGSGQALNESITGDKWPRKETRDRRLRECADVIRALLAGETVTHDGLVRVEEARLWTLPDVPPPLLAAAVTPDTAASAAEWADGLITVNQPDDAHREALTAYRDAGGRGPAVLQAHLSWAPSREEAVMTAHDQWREVILGSEAGWELARPEHFEEIGRFITPEDVLPYVHVSAEPGEHADWLNRQAEAGFDRIMLHQVGGDQTAFVHTFGEHVLPGLAS</sequence>